<evidence type="ECO:0000256" key="6">
    <source>
        <dbReference type="SAM" id="MobiDB-lite"/>
    </source>
</evidence>
<keyword evidence="3 4" id="KW-0862">Zinc</keyword>
<dbReference type="InterPro" id="IPR001293">
    <property type="entry name" value="Znf_TRAF"/>
</dbReference>
<dbReference type="InterPro" id="IPR017907">
    <property type="entry name" value="Znf_RING_CS"/>
</dbReference>
<dbReference type="InterPro" id="IPR013083">
    <property type="entry name" value="Znf_RING/FYVE/PHD"/>
</dbReference>
<name>A0A2C5XKL1_9HYPO</name>
<evidence type="ECO:0000259" key="8">
    <source>
        <dbReference type="PROSITE" id="PS50145"/>
    </source>
</evidence>
<evidence type="ECO:0000256" key="3">
    <source>
        <dbReference type="ARBA" id="ARBA00022833"/>
    </source>
</evidence>
<organism evidence="9 10">
    <name type="scientific">Ophiocordyceps australis</name>
    <dbReference type="NCBI Taxonomy" id="1399860"/>
    <lineage>
        <taxon>Eukaryota</taxon>
        <taxon>Fungi</taxon>
        <taxon>Dikarya</taxon>
        <taxon>Ascomycota</taxon>
        <taxon>Pezizomycotina</taxon>
        <taxon>Sordariomycetes</taxon>
        <taxon>Hypocreomycetidae</taxon>
        <taxon>Hypocreales</taxon>
        <taxon>Ophiocordycipitaceae</taxon>
        <taxon>Ophiocordyceps</taxon>
    </lineage>
</organism>
<dbReference type="PROSITE" id="PS50145">
    <property type="entry name" value="ZF_TRAF"/>
    <property type="match status" value="1"/>
</dbReference>
<sequence length="556" mass="61530">MAAAPPRSGGNGLAIRPASAAAMSRESASESSDEGLRLSPAAARRFARRNMRRAATPDLVTSLVRPPSPDAFYVAPETHGRLLRQRLIPAATTAAPGHVPSLRRRSVFATAASSSTLLSWSSSDRRSGPLLQPHASSLDVPLRHGGGALFDMYMLSYVAEPDSNLLCPICHDPLVDPVTTPCDHTFCYRCIRRSIASSPSGTACPIDREVLSWFDCFSAGRLIRTQLNALVVKCPYHARGCTVEMRRENIERHATIECSYREFACLDAECGKKIRFKPKHNLCPHQHVNCSHCGDSVEEAEMDRHLLLCSRTKTRCPGCWLLIMRSEMAAHRELECDGVEASCPYNDVGCPVRAMRGEMSSHSFSCPFHPDSPSGMLIRTQREIIHNIGDLEGQIRDLTARHDESTRRIDHLAAEIRRRDGHCPARAASSLDNEAMMSESRTMQDLDAGFEEVHQNLTHLEARQSMWTLNQVMPIREEVTELRNNINMVRMHVNWLLNRSREEGRIRAAAINAAAASPSSSSSSPAMRRDSSTDATVAPIAQRRRSSGPETDAPRL</sequence>
<dbReference type="Pfam" id="PF13923">
    <property type="entry name" value="zf-C3HC4_2"/>
    <property type="match status" value="1"/>
</dbReference>
<dbReference type="EMBL" id="NJET01000014">
    <property type="protein sequence ID" value="PHH65788.1"/>
    <property type="molecule type" value="Genomic_DNA"/>
</dbReference>
<comment type="caution">
    <text evidence="9">The sequence shown here is derived from an EMBL/GenBank/DDBJ whole genome shotgun (WGS) entry which is preliminary data.</text>
</comment>
<proteinExistence type="predicted"/>
<accession>A0A2C5XKL1</accession>
<dbReference type="Gene3D" id="3.30.40.10">
    <property type="entry name" value="Zinc/RING finger domain, C3HC4 (zinc finger)"/>
    <property type="match status" value="2"/>
</dbReference>
<evidence type="ECO:0000256" key="1">
    <source>
        <dbReference type="ARBA" id="ARBA00022723"/>
    </source>
</evidence>
<keyword evidence="2 4" id="KW-0863">Zinc-finger</keyword>
<dbReference type="AlphaFoldDB" id="A0A2C5XKL1"/>
<dbReference type="GO" id="GO:0008270">
    <property type="term" value="F:zinc ion binding"/>
    <property type="evidence" value="ECO:0007669"/>
    <property type="project" value="UniProtKB-KW"/>
</dbReference>
<dbReference type="PANTHER" id="PTHR10131:SF94">
    <property type="entry name" value="TNF RECEPTOR-ASSOCIATED FACTOR 4"/>
    <property type="match status" value="1"/>
</dbReference>
<feature type="region of interest" description="Disordered" evidence="6">
    <location>
        <begin position="1"/>
        <end position="38"/>
    </location>
</feature>
<protein>
    <recommendedName>
        <fullName evidence="11">RING-type domain-containing protein</fullName>
    </recommendedName>
</protein>
<feature type="zinc finger region" description="TRAF-type" evidence="4">
    <location>
        <begin position="305"/>
        <end position="350"/>
    </location>
</feature>
<dbReference type="Pfam" id="PF02176">
    <property type="entry name" value="zf-TRAF"/>
    <property type="match status" value="1"/>
</dbReference>
<keyword evidence="1 4" id="KW-0479">Metal-binding</keyword>
<dbReference type="PROSITE" id="PS50089">
    <property type="entry name" value="ZF_RING_2"/>
    <property type="match status" value="1"/>
</dbReference>
<dbReference type="PANTHER" id="PTHR10131">
    <property type="entry name" value="TNF RECEPTOR ASSOCIATED FACTOR"/>
    <property type="match status" value="1"/>
</dbReference>
<feature type="compositionally biased region" description="Low complexity" evidence="6">
    <location>
        <begin position="513"/>
        <end position="526"/>
    </location>
</feature>
<dbReference type="SUPFAM" id="SSF49599">
    <property type="entry name" value="TRAF domain-like"/>
    <property type="match status" value="1"/>
</dbReference>
<evidence type="ECO:0000256" key="5">
    <source>
        <dbReference type="SAM" id="Coils"/>
    </source>
</evidence>
<dbReference type="SUPFAM" id="SSF57850">
    <property type="entry name" value="RING/U-box"/>
    <property type="match status" value="1"/>
</dbReference>
<keyword evidence="5" id="KW-0175">Coiled coil</keyword>
<evidence type="ECO:0008006" key="11">
    <source>
        <dbReference type="Google" id="ProtNLM"/>
    </source>
</evidence>
<evidence type="ECO:0000313" key="10">
    <source>
        <dbReference type="Proteomes" id="UP000226192"/>
    </source>
</evidence>
<dbReference type="OrthoDB" id="1630758at2759"/>
<feature type="domain" description="TRAF-type" evidence="8">
    <location>
        <begin position="305"/>
        <end position="350"/>
    </location>
</feature>
<keyword evidence="10" id="KW-1185">Reference proteome</keyword>
<evidence type="ECO:0000313" key="9">
    <source>
        <dbReference type="EMBL" id="PHH65788.1"/>
    </source>
</evidence>
<dbReference type="STRING" id="1399860.A0A2C5XKL1"/>
<dbReference type="PROSITE" id="PS00518">
    <property type="entry name" value="ZF_RING_1"/>
    <property type="match status" value="1"/>
</dbReference>
<feature type="domain" description="RING-type" evidence="7">
    <location>
        <begin position="167"/>
        <end position="208"/>
    </location>
</feature>
<dbReference type="InterPro" id="IPR001841">
    <property type="entry name" value="Znf_RING"/>
</dbReference>
<feature type="coiled-coil region" evidence="5">
    <location>
        <begin position="388"/>
        <end position="415"/>
    </location>
</feature>
<feature type="compositionally biased region" description="Low complexity" evidence="6">
    <location>
        <begin position="18"/>
        <end position="30"/>
    </location>
</feature>
<evidence type="ECO:0000256" key="2">
    <source>
        <dbReference type="ARBA" id="ARBA00022771"/>
    </source>
</evidence>
<feature type="region of interest" description="Disordered" evidence="6">
    <location>
        <begin position="513"/>
        <end position="556"/>
    </location>
</feature>
<dbReference type="Proteomes" id="UP000226192">
    <property type="component" value="Unassembled WGS sequence"/>
</dbReference>
<evidence type="ECO:0000256" key="4">
    <source>
        <dbReference type="PROSITE-ProRule" id="PRU00207"/>
    </source>
</evidence>
<gene>
    <name evidence="9" type="ORF">CDD81_1515</name>
</gene>
<reference evidence="9 10" key="1">
    <citation type="submission" date="2017-06" db="EMBL/GenBank/DDBJ databases">
        <title>Ant-infecting Ophiocordyceps genomes reveal a high diversity of potential behavioral manipulation genes and a possible major role for enterotoxins.</title>
        <authorList>
            <person name="De Bekker C."/>
            <person name="Evans H.C."/>
            <person name="Brachmann A."/>
            <person name="Hughes D.P."/>
        </authorList>
    </citation>
    <scope>NUCLEOTIDE SEQUENCE [LARGE SCALE GENOMIC DNA]</scope>
    <source>
        <strain evidence="9 10">Map64</strain>
    </source>
</reference>
<evidence type="ECO:0000259" key="7">
    <source>
        <dbReference type="PROSITE" id="PS50089"/>
    </source>
</evidence>
<dbReference type="SMART" id="SM00184">
    <property type="entry name" value="RING"/>
    <property type="match status" value="1"/>
</dbReference>